<keyword evidence="2" id="KW-0560">Oxidoreductase</keyword>
<evidence type="ECO:0000256" key="1">
    <source>
        <dbReference type="ARBA" id="ARBA00006484"/>
    </source>
</evidence>
<sequence>MEESVVTETLAGKVAIVTGGSRGIGEGIARRLAAAGATVAITYNSSAEQAESVAKSIGEAGGTAVAVRVDAADRAGVRAGIGEIAERFGRLDILVNNAGVTVVGPIDSIGDAEYDRSLAINLTAVFVASQEALRYLVDGGRIITIGSINADRIHFGGGSVYALTKAGVAGLTRALAREVSDRGITVNTVQPGPVDTDMNPADGPFAEITRPHIAVGRYGTAAEVGSLVTYLAGPDAAYVTGATINVDGGFAA</sequence>
<dbReference type="PRINTS" id="PR00081">
    <property type="entry name" value="GDHRDH"/>
</dbReference>
<name>A0ABW2ZX09_9ACTN</name>
<gene>
    <name evidence="2" type="ORF">ACFQZ8_04540</name>
</gene>
<dbReference type="GO" id="GO:0016491">
    <property type="term" value="F:oxidoreductase activity"/>
    <property type="evidence" value="ECO:0007669"/>
    <property type="project" value="UniProtKB-KW"/>
</dbReference>
<organism evidence="2 3">
    <name type="scientific">Micromonospora azadirachtae</name>
    <dbReference type="NCBI Taxonomy" id="1970735"/>
    <lineage>
        <taxon>Bacteria</taxon>
        <taxon>Bacillati</taxon>
        <taxon>Actinomycetota</taxon>
        <taxon>Actinomycetes</taxon>
        <taxon>Micromonosporales</taxon>
        <taxon>Micromonosporaceae</taxon>
        <taxon>Micromonospora</taxon>
    </lineage>
</organism>
<keyword evidence="3" id="KW-1185">Reference proteome</keyword>
<protein>
    <submittedName>
        <fullName evidence="2">3-oxoacyl-ACP reductase family protein</fullName>
        <ecNumber evidence="2">1.1.1.-</ecNumber>
    </submittedName>
</protein>
<dbReference type="InterPro" id="IPR036291">
    <property type="entry name" value="NAD(P)-bd_dom_sf"/>
</dbReference>
<dbReference type="PRINTS" id="PR00080">
    <property type="entry name" value="SDRFAMILY"/>
</dbReference>
<dbReference type="PANTHER" id="PTHR42879:SF2">
    <property type="entry name" value="3-OXOACYL-[ACYL-CARRIER-PROTEIN] REDUCTASE FABG"/>
    <property type="match status" value="1"/>
</dbReference>
<dbReference type="InterPro" id="IPR002347">
    <property type="entry name" value="SDR_fam"/>
</dbReference>
<evidence type="ECO:0000313" key="3">
    <source>
        <dbReference type="Proteomes" id="UP001597053"/>
    </source>
</evidence>
<dbReference type="Pfam" id="PF13561">
    <property type="entry name" value="adh_short_C2"/>
    <property type="match status" value="1"/>
</dbReference>
<dbReference type="PANTHER" id="PTHR42879">
    <property type="entry name" value="3-OXOACYL-(ACYL-CARRIER-PROTEIN) REDUCTASE"/>
    <property type="match status" value="1"/>
</dbReference>
<dbReference type="Proteomes" id="UP001597053">
    <property type="component" value="Unassembled WGS sequence"/>
</dbReference>
<reference evidence="3" key="1">
    <citation type="journal article" date="2019" name="Int. J. Syst. Evol. Microbiol.">
        <title>The Global Catalogue of Microorganisms (GCM) 10K type strain sequencing project: providing services to taxonomists for standard genome sequencing and annotation.</title>
        <authorList>
            <consortium name="The Broad Institute Genomics Platform"/>
            <consortium name="The Broad Institute Genome Sequencing Center for Infectious Disease"/>
            <person name="Wu L."/>
            <person name="Ma J."/>
        </authorList>
    </citation>
    <scope>NUCLEOTIDE SEQUENCE [LARGE SCALE GENOMIC DNA]</scope>
    <source>
        <strain evidence="3">JCM 32148</strain>
    </source>
</reference>
<dbReference type="SUPFAM" id="SSF51735">
    <property type="entry name" value="NAD(P)-binding Rossmann-fold domains"/>
    <property type="match status" value="1"/>
</dbReference>
<evidence type="ECO:0000313" key="2">
    <source>
        <dbReference type="EMBL" id="MFD0783192.1"/>
    </source>
</evidence>
<comment type="similarity">
    <text evidence="1">Belongs to the short-chain dehydrogenases/reductases (SDR) family.</text>
</comment>
<accession>A0ABW2ZX09</accession>
<proteinExistence type="inferred from homology"/>
<dbReference type="EMBL" id="JBHTHM010000102">
    <property type="protein sequence ID" value="MFD0783192.1"/>
    <property type="molecule type" value="Genomic_DNA"/>
</dbReference>
<dbReference type="InterPro" id="IPR050259">
    <property type="entry name" value="SDR"/>
</dbReference>
<comment type="caution">
    <text evidence="2">The sequence shown here is derived from an EMBL/GenBank/DDBJ whole genome shotgun (WGS) entry which is preliminary data.</text>
</comment>
<dbReference type="EC" id="1.1.1.-" evidence="2"/>
<dbReference type="Gene3D" id="3.40.50.720">
    <property type="entry name" value="NAD(P)-binding Rossmann-like Domain"/>
    <property type="match status" value="1"/>
</dbReference>